<evidence type="ECO:0000256" key="1">
    <source>
        <dbReference type="ARBA" id="ARBA00004123"/>
    </source>
</evidence>
<keyword evidence="9" id="KW-0539">Nucleus</keyword>
<dbReference type="SUPFAM" id="SSF57701">
    <property type="entry name" value="Zn2/Cys6 DNA-binding domain"/>
    <property type="match status" value="1"/>
</dbReference>
<name>G8YMC3_PICSO</name>
<dbReference type="Proteomes" id="UP000005222">
    <property type="component" value="Chromosome F"/>
</dbReference>
<keyword evidence="3" id="KW-0312">Gluconeogenesis</keyword>
<keyword evidence="15" id="KW-1185">Reference proteome</keyword>
<keyword evidence="7" id="KW-0238">DNA-binding</keyword>
<dbReference type="GO" id="GO:0000981">
    <property type="term" value="F:DNA-binding transcription factor activity, RNA polymerase II-specific"/>
    <property type="evidence" value="ECO:0007669"/>
    <property type="project" value="InterPro"/>
</dbReference>
<accession>G8YMC3</accession>
<dbReference type="PANTHER" id="PTHR47659">
    <property type="entry name" value="ZN(II)2CYS6 TRANSCRIPTION FACTOR (EUROFUNG)-RELATED"/>
    <property type="match status" value="1"/>
</dbReference>
<evidence type="ECO:0000256" key="8">
    <source>
        <dbReference type="ARBA" id="ARBA00023163"/>
    </source>
</evidence>
<gene>
    <name evidence="14" type="primary">Piso0_002029</name>
    <name evidence="14" type="ORF">GNLVRS01_PISO0F03151g</name>
</gene>
<dbReference type="GO" id="GO:0008270">
    <property type="term" value="F:zinc ion binding"/>
    <property type="evidence" value="ECO:0007669"/>
    <property type="project" value="InterPro"/>
</dbReference>
<dbReference type="GO" id="GO:0005634">
    <property type="term" value="C:nucleus"/>
    <property type="evidence" value="ECO:0007669"/>
    <property type="project" value="UniProtKB-SubCell"/>
</dbReference>
<evidence type="ECO:0000256" key="9">
    <source>
        <dbReference type="ARBA" id="ARBA00023242"/>
    </source>
</evidence>
<dbReference type="OMA" id="VMTTCKL"/>
<dbReference type="Gene3D" id="4.10.240.10">
    <property type="entry name" value="Zn(2)-C6 fungal-type DNA-binding domain"/>
    <property type="match status" value="1"/>
</dbReference>
<comment type="function">
    <text evidence="10">Transcription factor which regulates nonfermentable carbon utilization. Activator of gluconeogenetic genes.</text>
</comment>
<dbReference type="GO" id="GO:0006094">
    <property type="term" value="P:gluconeogenesis"/>
    <property type="evidence" value="ECO:0007669"/>
    <property type="project" value="UniProtKB-KW"/>
</dbReference>
<dbReference type="AlphaFoldDB" id="G8YMC3"/>
<comment type="similarity">
    <text evidence="2">Belongs to the ERT1/acuK family.</text>
</comment>
<evidence type="ECO:0000256" key="12">
    <source>
        <dbReference type="SAM" id="MobiDB-lite"/>
    </source>
</evidence>
<comment type="subcellular location">
    <subcellularLocation>
        <location evidence="1">Nucleus</location>
    </subcellularLocation>
</comment>
<evidence type="ECO:0000256" key="5">
    <source>
        <dbReference type="ARBA" id="ARBA00022833"/>
    </source>
</evidence>
<keyword evidence="5" id="KW-0862">Zinc</keyword>
<protein>
    <recommendedName>
        <fullName evidence="11">Transcription activator of gluconeogenesis ERT1</fullName>
    </recommendedName>
</protein>
<keyword evidence="6" id="KW-0805">Transcription regulation</keyword>
<dbReference type="CDD" id="cd00067">
    <property type="entry name" value="GAL4"/>
    <property type="match status" value="1"/>
</dbReference>
<dbReference type="eggNOG" id="ENOG502R1M5">
    <property type="taxonomic scope" value="Eukaryota"/>
</dbReference>
<evidence type="ECO:0000256" key="2">
    <source>
        <dbReference type="ARBA" id="ARBA00010855"/>
    </source>
</evidence>
<evidence type="ECO:0000313" key="15">
    <source>
        <dbReference type="Proteomes" id="UP000005222"/>
    </source>
</evidence>
<dbReference type="InterPro" id="IPR036864">
    <property type="entry name" value="Zn2-C6_fun-type_DNA-bd_sf"/>
</dbReference>
<dbReference type="InParanoid" id="G8YMC3"/>
<evidence type="ECO:0000256" key="6">
    <source>
        <dbReference type="ARBA" id="ARBA00023015"/>
    </source>
</evidence>
<organism evidence="14 15">
    <name type="scientific">Pichia sorbitophila (strain ATCC MYA-4447 / BCRC 22081 / CBS 7064 / NBRC 10061 / NRRL Y-12695)</name>
    <name type="common">Hybrid yeast</name>
    <dbReference type="NCBI Taxonomy" id="559304"/>
    <lineage>
        <taxon>Eukaryota</taxon>
        <taxon>Fungi</taxon>
        <taxon>Dikarya</taxon>
        <taxon>Ascomycota</taxon>
        <taxon>Saccharomycotina</taxon>
        <taxon>Pichiomycetes</taxon>
        <taxon>Debaryomycetaceae</taxon>
        <taxon>Millerozyma</taxon>
    </lineage>
</organism>
<feature type="compositionally biased region" description="Basic and acidic residues" evidence="12">
    <location>
        <begin position="1"/>
        <end position="12"/>
    </location>
</feature>
<dbReference type="PROSITE" id="PS00463">
    <property type="entry name" value="ZN2_CY6_FUNGAL_1"/>
    <property type="match status" value="1"/>
</dbReference>
<dbReference type="InterPro" id="IPR056751">
    <property type="entry name" value="PAS_13"/>
</dbReference>
<dbReference type="GO" id="GO:0000977">
    <property type="term" value="F:RNA polymerase II transcription regulatory region sequence-specific DNA binding"/>
    <property type="evidence" value="ECO:0007669"/>
    <property type="project" value="TreeGrafter"/>
</dbReference>
<feature type="region of interest" description="Disordered" evidence="12">
    <location>
        <begin position="175"/>
        <end position="194"/>
    </location>
</feature>
<dbReference type="InterPro" id="IPR001138">
    <property type="entry name" value="Zn2Cys6_DnaBD"/>
</dbReference>
<dbReference type="Pfam" id="PF00172">
    <property type="entry name" value="Zn_clus"/>
    <property type="match status" value="1"/>
</dbReference>
<feature type="domain" description="Zn(2)-C6 fungal-type" evidence="13">
    <location>
        <begin position="30"/>
        <end position="59"/>
    </location>
</feature>
<dbReference type="PROSITE" id="PS50048">
    <property type="entry name" value="ZN2_CY6_FUNGAL_2"/>
    <property type="match status" value="1"/>
</dbReference>
<dbReference type="HOGENOM" id="CLU_010748_2_3_1"/>
<keyword evidence="8" id="KW-0804">Transcription</keyword>
<dbReference type="InterPro" id="IPR050335">
    <property type="entry name" value="ERT1_acuK_gluconeogen_tf"/>
</dbReference>
<dbReference type="GO" id="GO:0009267">
    <property type="term" value="P:cellular response to starvation"/>
    <property type="evidence" value="ECO:0007669"/>
    <property type="project" value="TreeGrafter"/>
</dbReference>
<dbReference type="SMART" id="SM00066">
    <property type="entry name" value="GAL4"/>
    <property type="match status" value="1"/>
</dbReference>
<evidence type="ECO:0000259" key="13">
    <source>
        <dbReference type="PROSITE" id="PS50048"/>
    </source>
</evidence>
<evidence type="ECO:0000256" key="4">
    <source>
        <dbReference type="ARBA" id="ARBA00022723"/>
    </source>
</evidence>
<evidence type="ECO:0000256" key="10">
    <source>
        <dbReference type="ARBA" id="ARBA00037475"/>
    </source>
</evidence>
<dbReference type="EMBL" id="FO082054">
    <property type="protein sequence ID" value="CCE88519.1"/>
    <property type="molecule type" value="Genomic_DNA"/>
</dbReference>
<dbReference type="Pfam" id="PF24990">
    <property type="entry name" value="PAS_13"/>
    <property type="match status" value="1"/>
</dbReference>
<dbReference type="PANTHER" id="PTHR47659:SF1">
    <property type="entry name" value="TRANSCRIPTION ACTIVATOR OF GLUCONEOGENESIS ERT1"/>
    <property type="match status" value="1"/>
</dbReference>
<feature type="region of interest" description="Disordered" evidence="12">
    <location>
        <begin position="1"/>
        <end position="28"/>
    </location>
</feature>
<evidence type="ECO:0000256" key="11">
    <source>
        <dbReference type="ARBA" id="ARBA00040903"/>
    </source>
</evidence>
<evidence type="ECO:0000313" key="14">
    <source>
        <dbReference type="EMBL" id="CCE88519.1"/>
    </source>
</evidence>
<sequence length="567" mass="62828">MEQQDSELHNRLDPPSQNENKPKRKKTSRACNHCHKAHMTCDSNRPCNRCKQRGLSSTCKDAPRKRKKYLADVPVNALGTGSAAQSPTSGSENVTRAPVILPEDSFSGQYMDKNYSTSQVPVSGNNSFRYNGIENTSSNALPQPTVYSGQNDTRNYPSVYVQEFSNDAFPNAMPSKNGAQPAPVATNPVSPPKQRRTNFMSTAADLEYATLSNILQDNLIYQGGSSTAGTPSSLNISPTLSPHNLASNTATNNNFQDSNERLHYIASTTASPGDHGLPNKSISSDNMGSIGNIYHSSRSPKCDESINQYFVGANGSDSDLTYPDIIAALEELRASDPAVLHERSKKSVISFAIGINTDEDQYSQAADAQGTEVSFKEPDEIYEKVTKPFSYTPGYHSLIAYLKKRFSKDMLVRMAESIAAYRPSFIACTNSLKESDLIFMEQCFQRTLLTYDNFIKVSGTPTIVWRRTGEIAYVGNEFCLLTGWGKDELLFKKRKFIVELLDDRSVLEYFHLFSKIAFGDFLGATMTECTLLTPKTDVKIRTGCMWTLKRDVFGIPMMIIGNFLPIL</sequence>
<evidence type="ECO:0000256" key="7">
    <source>
        <dbReference type="ARBA" id="ARBA00023125"/>
    </source>
</evidence>
<proteinExistence type="inferred from homology"/>
<reference evidence="14 15" key="1">
    <citation type="journal article" date="2012" name="G3 (Bethesda)">
        <title>Pichia sorbitophila, an interspecies yeast hybrid reveals early steps of genome resolution following polyploidization.</title>
        <authorList>
            <person name="Leh Louis V."/>
            <person name="Despons L."/>
            <person name="Friedrich A."/>
            <person name="Martin T."/>
            <person name="Durrens P."/>
            <person name="Casaregola S."/>
            <person name="Neuveglise C."/>
            <person name="Fairhead C."/>
            <person name="Marck C."/>
            <person name="Cruz J.A."/>
            <person name="Straub M.L."/>
            <person name="Kugler V."/>
            <person name="Sacerdot C."/>
            <person name="Uzunov Z."/>
            <person name="Thierry A."/>
            <person name="Weiss S."/>
            <person name="Bleykasten C."/>
            <person name="De Montigny J."/>
            <person name="Jacques N."/>
            <person name="Jung P."/>
            <person name="Lemaire M."/>
            <person name="Mallet S."/>
            <person name="Morel G."/>
            <person name="Richard G.F."/>
            <person name="Sarkar A."/>
            <person name="Savel G."/>
            <person name="Schacherer J."/>
            <person name="Seret M.L."/>
            <person name="Talla E."/>
            <person name="Samson G."/>
            <person name="Jubin C."/>
            <person name="Poulain J."/>
            <person name="Vacherie B."/>
            <person name="Barbe V."/>
            <person name="Pelletier E."/>
            <person name="Sherman D.J."/>
            <person name="Westhof E."/>
            <person name="Weissenbach J."/>
            <person name="Baret P.V."/>
            <person name="Wincker P."/>
            <person name="Gaillardin C."/>
            <person name="Dujon B."/>
            <person name="Souciet J.L."/>
        </authorList>
    </citation>
    <scope>NUCLEOTIDE SEQUENCE [LARGE SCALE GENOMIC DNA]</scope>
    <source>
        <strain evidence="15">ATCC MYA-4447 / BCRC 22081 / CBS 7064 / NBRC 10061 / NRRL Y-12695</strain>
    </source>
</reference>
<dbReference type="STRING" id="559304.G8YMC3"/>
<keyword evidence="4" id="KW-0479">Metal-binding</keyword>
<dbReference type="FunCoup" id="G8YMC3">
    <property type="interactions" value="408"/>
</dbReference>
<evidence type="ECO:0000256" key="3">
    <source>
        <dbReference type="ARBA" id="ARBA00022432"/>
    </source>
</evidence>
<dbReference type="OrthoDB" id="2538135at2759"/>